<gene>
    <name evidence="1" type="ORF">K469DRAFT_733407</name>
</gene>
<dbReference type="OrthoDB" id="20872at2759"/>
<dbReference type="Proteomes" id="UP000800200">
    <property type="component" value="Unassembled WGS sequence"/>
</dbReference>
<keyword evidence="2" id="KW-1185">Reference proteome</keyword>
<evidence type="ECO:0000313" key="1">
    <source>
        <dbReference type="EMBL" id="KAF2190740.1"/>
    </source>
</evidence>
<dbReference type="AlphaFoldDB" id="A0A6A6EKW6"/>
<name>A0A6A6EKW6_9PEZI</name>
<protein>
    <recommendedName>
        <fullName evidence="3">C2H2-type domain-containing protein</fullName>
    </recommendedName>
</protein>
<accession>A0A6A6EKW6</accession>
<evidence type="ECO:0000313" key="2">
    <source>
        <dbReference type="Proteomes" id="UP000800200"/>
    </source>
</evidence>
<dbReference type="PANTHER" id="PTHR35391:SF5">
    <property type="entry name" value="DUF6590 DOMAIN-CONTAINING PROTEIN"/>
    <property type="match status" value="1"/>
</dbReference>
<reference evidence="1" key="1">
    <citation type="journal article" date="2020" name="Stud. Mycol.">
        <title>101 Dothideomycetes genomes: a test case for predicting lifestyles and emergence of pathogens.</title>
        <authorList>
            <person name="Haridas S."/>
            <person name="Albert R."/>
            <person name="Binder M."/>
            <person name="Bloem J."/>
            <person name="Labutti K."/>
            <person name="Salamov A."/>
            <person name="Andreopoulos B."/>
            <person name="Baker S."/>
            <person name="Barry K."/>
            <person name="Bills G."/>
            <person name="Bluhm B."/>
            <person name="Cannon C."/>
            <person name="Castanera R."/>
            <person name="Culley D."/>
            <person name="Daum C."/>
            <person name="Ezra D."/>
            <person name="Gonzalez J."/>
            <person name="Henrissat B."/>
            <person name="Kuo A."/>
            <person name="Liang C."/>
            <person name="Lipzen A."/>
            <person name="Lutzoni F."/>
            <person name="Magnuson J."/>
            <person name="Mondo S."/>
            <person name="Nolan M."/>
            <person name="Ohm R."/>
            <person name="Pangilinan J."/>
            <person name="Park H.-J."/>
            <person name="Ramirez L."/>
            <person name="Alfaro M."/>
            <person name="Sun H."/>
            <person name="Tritt A."/>
            <person name="Yoshinaga Y."/>
            <person name="Zwiers L.-H."/>
            <person name="Turgeon B."/>
            <person name="Goodwin S."/>
            <person name="Spatafora J."/>
            <person name="Crous P."/>
            <person name="Grigoriev I."/>
        </authorList>
    </citation>
    <scope>NUCLEOTIDE SEQUENCE</scope>
    <source>
        <strain evidence="1">CBS 207.26</strain>
    </source>
</reference>
<proteinExistence type="predicted"/>
<evidence type="ECO:0008006" key="3">
    <source>
        <dbReference type="Google" id="ProtNLM"/>
    </source>
</evidence>
<dbReference type="PANTHER" id="PTHR35391">
    <property type="entry name" value="C2H2-TYPE DOMAIN-CONTAINING PROTEIN-RELATED"/>
    <property type="match status" value="1"/>
</dbReference>
<sequence length="327" mass="36431">MLHKAFEKLFGCPLFEVVGSSGSRNLFLRMPSAEIRQGVNGAGALRRNYVTLKLWTDGHGVSSGKLDHILENSKSLQYTMLATLHSSAEFSHMQFDTNGGSSEDEENYNIDDVVEDIKTYTQCLVDLSGALECPATDPEYHDHVPAIPRLEKRGGRDYYADLIIAKYPKASLKLRMQVERRNNANVSAADEIEVQARSVTSKLHLTQSSTWAKTIISFMSSISGGSRAQIPSLPAEAKNGQYFECSACGKYIRARTNREKHLYNGLQPYTWFYLSCGFSGTSFRDRDVWSTHLELDHGNGTSVILIHLARHMEDIALATLPCGLTRS</sequence>
<organism evidence="1 2">
    <name type="scientific">Zopfia rhizophila CBS 207.26</name>
    <dbReference type="NCBI Taxonomy" id="1314779"/>
    <lineage>
        <taxon>Eukaryota</taxon>
        <taxon>Fungi</taxon>
        <taxon>Dikarya</taxon>
        <taxon>Ascomycota</taxon>
        <taxon>Pezizomycotina</taxon>
        <taxon>Dothideomycetes</taxon>
        <taxon>Dothideomycetes incertae sedis</taxon>
        <taxon>Zopfiaceae</taxon>
        <taxon>Zopfia</taxon>
    </lineage>
</organism>
<dbReference type="EMBL" id="ML994618">
    <property type="protein sequence ID" value="KAF2190740.1"/>
    <property type="molecule type" value="Genomic_DNA"/>
</dbReference>